<accession>A0A6G7K9B9</accession>
<dbReference type="InterPro" id="IPR019644">
    <property type="entry name" value="DUF2508"/>
</dbReference>
<gene>
    <name evidence="1" type="ORF">G7057_04665</name>
</gene>
<dbReference type="KEGG" id="jar:G7057_04665"/>
<dbReference type="EMBL" id="CP049740">
    <property type="protein sequence ID" value="QII81837.1"/>
    <property type="molecule type" value="Genomic_DNA"/>
</dbReference>
<organism evidence="1 2">
    <name type="scientific">Jeotgalibaca arthritidis</name>
    <dbReference type="NCBI Taxonomy" id="1868794"/>
    <lineage>
        <taxon>Bacteria</taxon>
        <taxon>Bacillati</taxon>
        <taxon>Bacillota</taxon>
        <taxon>Bacilli</taxon>
        <taxon>Lactobacillales</taxon>
        <taxon>Carnobacteriaceae</taxon>
        <taxon>Jeotgalibaca</taxon>
    </lineage>
</organism>
<protein>
    <submittedName>
        <fullName evidence="1">YaaL family protein</fullName>
    </submittedName>
</protein>
<dbReference type="AlphaFoldDB" id="A0A6G7K9B9"/>
<keyword evidence="2" id="KW-1185">Reference proteome</keyword>
<reference evidence="1 2" key="1">
    <citation type="journal article" date="2017" name="Int. J. Syst. Evol. Microbiol.">
        <title>Jeotgalibaca porci sp. nov. and Jeotgalibaca arthritidis sp. nov., isolated from pigs, and emended description of the genus Jeotgalibaca.</title>
        <authorList>
            <person name="Zamora L."/>
            <person name="Perez-Sancho M."/>
            <person name="Dominguez L."/>
            <person name="Fernandez-Garayzabal J.F."/>
            <person name="Vela A.I."/>
        </authorList>
    </citation>
    <scope>NUCLEOTIDE SEQUENCE [LARGE SCALE GENOMIC DNA]</scope>
    <source>
        <strain evidence="1 2">CECT 9157</strain>
    </source>
</reference>
<dbReference type="RefSeq" id="WP_166161709.1">
    <property type="nucleotide sequence ID" value="NZ_CP049740.1"/>
</dbReference>
<dbReference type="Pfam" id="PF10704">
    <property type="entry name" value="DUF2508"/>
    <property type="match status" value="1"/>
</dbReference>
<dbReference type="Proteomes" id="UP000501451">
    <property type="component" value="Chromosome"/>
</dbReference>
<evidence type="ECO:0000313" key="1">
    <source>
        <dbReference type="EMBL" id="QII81837.1"/>
    </source>
</evidence>
<sequence length="102" mass="12236">MPFHLLKKRKHNHQKRLVDEQLKATMQDIYQKYQLLKELEEAAYDVSDELYMARKIEGAKYLCLLKEARKRHISADMSAPKKAKAFRIKKRGYQKDHLFTQD</sequence>
<name>A0A6G7K9B9_9LACT</name>
<evidence type="ECO:0000313" key="2">
    <source>
        <dbReference type="Proteomes" id="UP000501451"/>
    </source>
</evidence>
<proteinExistence type="predicted"/>